<accession>E1WW41</accession>
<dbReference type="AlphaFoldDB" id="E1WW41"/>
<evidence type="ECO:0000313" key="2">
    <source>
        <dbReference type="Proteomes" id="UP000008560"/>
    </source>
</evidence>
<evidence type="ECO:0000313" key="1">
    <source>
        <dbReference type="EMBL" id="CBW22606.1"/>
    </source>
</evidence>
<dbReference type="PATRIC" id="fig|862962.3.peg.2115"/>
<sequence>MLFLVVHIYVFYVVNSTGWNCRRQLPLPQFATSEQIAAPCKGKRFFAAKRSGAAKNTACYVRANINLSSLERKERFRGKRGLATDGGQTIHFPVGWRKVRK</sequence>
<dbReference type="EMBL" id="FQ312004">
    <property type="protein sequence ID" value="CBW22606.1"/>
    <property type="molecule type" value="Genomic_DNA"/>
</dbReference>
<dbReference type="HOGENOM" id="CLU_2285754_0_0_10"/>
<organism evidence="1 2">
    <name type="scientific">Bacteroides fragilis (strain 638R)</name>
    <dbReference type="NCBI Taxonomy" id="862962"/>
    <lineage>
        <taxon>Bacteria</taxon>
        <taxon>Pseudomonadati</taxon>
        <taxon>Bacteroidota</taxon>
        <taxon>Bacteroidia</taxon>
        <taxon>Bacteroidales</taxon>
        <taxon>Bacteroidaceae</taxon>
        <taxon>Bacteroides</taxon>
    </lineage>
</organism>
<protein>
    <submittedName>
        <fullName evidence="1">Uncharacterized protein</fullName>
    </submittedName>
</protein>
<proteinExistence type="predicted"/>
<dbReference type="Proteomes" id="UP000008560">
    <property type="component" value="Chromosome"/>
</dbReference>
<gene>
    <name evidence="1" type="ordered locus">BF638R_2087</name>
</gene>
<name>E1WW41_BACF6</name>
<reference evidence="1 2" key="1">
    <citation type="journal article" date="2010" name="Microbiology">
        <title>Twenty-eight divergent polysaccharide loci specifying within- and amongst-strain capsule diversity in three strains of Bacteroides fragilis.</title>
        <authorList>
            <person name="Patrick S."/>
            <person name="Blakely G.W."/>
            <person name="Houston S."/>
            <person name="Moore J."/>
            <person name="Abratt V.R."/>
            <person name="Bertalan M."/>
            <person name="Cerdeno-Tarraga A.M."/>
            <person name="Quail M.A."/>
            <person name="Corton N."/>
            <person name="Corton C."/>
            <person name="Bignell A."/>
            <person name="Barron A."/>
            <person name="Clark L."/>
            <person name="Bentley S.D."/>
            <person name="Parkhill J."/>
        </authorList>
    </citation>
    <scope>NUCLEOTIDE SEQUENCE [LARGE SCALE GENOMIC DNA]</scope>
    <source>
        <strain evidence="1 2">638R</strain>
    </source>
</reference>
<dbReference type="KEGG" id="bfg:BF638R_2087"/>